<dbReference type="PANTHER" id="PTHR47978">
    <property type="match status" value="1"/>
</dbReference>
<dbReference type="FunFam" id="3.40.50.300:FF:000808">
    <property type="entry name" value="Small GTP-binding protein, putative"/>
    <property type="match status" value="1"/>
</dbReference>
<dbReference type="GO" id="GO:0003924">
    <property type="term" value="F:GTPase activity"/>
    <property type="evidence" value="ECO:0007669"/>
    <property type="project" value="InterPro"/>
</dbReference>
<dbReference type="PROSITE" id="PS51419">
    <property type="entry name" value="RAB"/>
    <property type="match status" value="1"/>
</dbReference>
<evidence type="ECO:0000313" key="2">
    <source>
        <dbReference type="EMBL" id="OMJ71983.1"/>
    </source>
</evidence>
<dbReference type="SMART" id="SM00175">
    <property type="entry name" value="RAB"/>
    <property type="match status" value="1"/>
</dbReference>
<name>A0A1R2B5B8_9CILI</name>
<evidence type="ECO:0000313" key="3">
    <source>
        <dbReference type="Proteomes" id="UP000187209"/>
    </source>
</evidence>
<gene>
    <name evidence="2" type="ORF">SteCoe_29690</name>
</gene>
<dbReference type="Gene3D" id="3.40.50.300">
    <property type="entry name" value="P-loop containing nucleotide triphosphate hydrolases"/>
    <property type="match status" value="1"/>
</dbReference>
<reference evidence="2 3" key="1">
    <citation type="submission" date="2016-11" db="EMBL/GenBank/DDBJ databases">
        <title>The macronuclear genome of Stentor coeruleus: a giant cell with tiny introns.</title>
        <authorList>
            <person name="Slabodnick M."/>
            <person name="Ruby J.G."/>
            <person name="Reiff S.B."/>
            <person name="Swart E.C."/>
            <person name="Gosai S."/>
            <person name="Prabakaran S."/>
            <person name="Witkowska E."/>
            <person name="Larue G.E."/>
            <person name="Fisher S."/>
            <person name="Freeman R.M."/>
            <person name="Gunawardena J."/>
            <person name="Chu W."/>
            <person name="Stover N.A."/>
            <person name="Gregory B.D."/>
            <person name="Nowacki M."/>
            <person name="Derisi J."/>
            <person name="Roy S.W."/>
            <person name="Marshall W.F."/>
            <person name="Sood P."/>
        </authorList>
    </citation>
    <scope>NUCLEOTIDE SEQUENCE [LARGE SCALE GENOMIC DNA]</scope>
    <source>
        <strain evidence="2">WM001</strain>
    </source>
</reference>
<dbReference type="PRINTS" id="PR00449">
    <property type="entry name" value="RASTRNSFRMNG"/>
</dbReference>
<sequence>MDYEEYQAKVILIGECGVGKSSLLDVFVMNKFNVSQETTVGGSFKSKYIKDGKRNIKLNIWDTAGQERYQSLTKMYCRGANAAILIYDITSQESFDCLKKWHQIVLESGNDDITFIVVGNKEDLIEKEQVKLEDAVLFANKIGGYLKKTSAKNDFGVTEMFTSVALRLFPNIPVIREGSLKPEQITLSMPNPKKKKKCCS</sequence>
<comment type="caution">
    <text evidence="2">The sequence shown here is derived from an EMBL/GenBank/DDBJ whole genome shotgun (WGS) entry which is preliminary data.</text>
</comment>
<dbReference type="OrthoDB" id="63533at2759"/>
<dbReference type="NCBIfam" id="TIGR00231">
    <property type="entry name" value="small_GTP"/>
    <property type="match status" value="1"/>
</dbReference>
<dbReference type="AlphaFoldDB" id="A0A1R2B5B8"/>
<dbReference type="SMART" id="SM00176">
    <property type="entry name" value="RAN"/>
    <property type="match status" value="1"/>
</dbReference>
<dbReference type="SMART" id="SM00174">
    <property type="entry name" value="RHO"/>
    <property type="match status" value="1"/>
</dbReference>
<dbReference type="SMART" id="SM00173">
    <property type="entry name" value="RAS"/>
    <property type="match status" value="1"/>
</dbReference>
<dbReference type="InterPro" id="IPR001806">
    <property type="entry name" value="Small_GTPase"/>
</dbReference>
<protein>
    <submittedName>
        <fullName evidence="2">Uncharacterized protein</fullName>
    </submittedName>
</protein>
<dbReference type="EMBL" id="MPUH01000940">
    <property type="protein sequence ID" value="OMJ71983.1"/>
    <property type="molecule type" value="Genomic_DNA"/>
</dbReference>
<dbReference type="GO" id="GO:0005525">
    <property type="term" value="F:GTP binding"/>
    <property type="evidence" value="ECO:0007669"/>
    <property type="project" value="InterPro"/>
</dbReference>
<organism evidence="2 3">
    <name type="scientific">Stentor coeruleus</name>
    <dbReference type="NCBI Taxonomy" id="5963"/>
    <lineage>
        <taxon>Eukaryota</taxon>
        <taxon>Sar</taxon>
        <taxon>Alveolata</taxon>
        <taxon>Ciliophora</taxon>
        <taxon>Postciliodesmatophora</taxon>
        <taxon>Heterotrichea</taxon>
        <taxon>Heterotrichida</taxon>
        <taxon>Stentoridae</taxon>
        <taxon>Stentor</taxon>
    </lineage>
</organism>
<dbReference type="Proteomes" id="UP000187209">
    <property type="component" value="Unassembled WGS sequence"/>
</dbReference>
<dbReference type="InterPro" id="IPR005225">
    <property type="entry name" value="Small_GTP-bd"/>
</dbReference>
<dbReference type="Pfam" id="PF00071">
    <property type="entry name" value="Ras"/>
    <property type="match status" value="1"/>
</dbReference>
<dbReference type="PROSITE" id="PS51421">
    <property type="entry name" value="RAS"/>
    <property type="match status" value="1"/>
</dbReference>
<dbReference type="InterPro" id="IPR027417">
    <property type="entry name" value="P-loop_NTPase"/>
</dbReference>
<proteinExistence type="predicted"/>
<keyword evidence="1" id="KW-0547">Nucleotide-binding</keyword>
<dbReference type="CDD" id="cd00154">
    <property type="entry name" value="Rab"/>
    <property type="match status" value="1"/>
</dbReference>
<keyword evidence="3" id="KW-1185">Reference proteome</keyword>
<dbReference type="SUPFAM" id="SSF52540">
    <property type="entry name" value="P-loop containing nucleoside triphosphate hydrolases"/>
    <property type="match status" value="1"/>
</dbReference>
<accession>A0A1R2B5B8</accession>
<evidence type="ECO:0000256" key="1">
    <source>
        <dbReference type="ARBA" id="ARBA00022741"/>
    </source>
</evidence>